<evidence type="ECO:0000259" key="5">
    <source>
        <dbReference type="Pfam" id="PF01425"/>
    </source>
</evidence>
<keyword evidence="7" id="KW-1185">Reference proteome</keyword>
<dbReference type="PIRSF" id="PIRSF001221">
    <property type="entry name" value="Amidase_fungi"/>
    <property type="match status" value="1"/>
</dbReference>
<sequence>MTASINFIPKVKDTYNKELFETEWVPRIKKYQEALAASIPKELALDESQIPSDLDTKAFNAIQFMYDQKLLTEKEFAFTDLKCVDLAAKIASGELTSVEVFKAFAKKAVICHQFTHCANEFFIDEGLARAKELDAYFAEHGKTVGPFHGLPISLKEQLGYKGKITHAGYVAKLVNVPEESAVTIQILEKLGGVFYIRTVQPQTLMHLDSMNNITGRARNPYNSTLSPGGSSSGEGSISAFRAAALSVGTDIGGSVRGPAAFSGSQGLRCTTRRVSTLGGLSSGLGQESVLGIAGPMSTHIDDLRFFMENYINLGKPWEYDAWSLPIPWRTGLVPGKDQKKVKIAIMYDDEVVKPLPPIERGLKYAAEKLGKVSNIELVEFKPIKTQLANETVLKLYSIDGNYRQKSLLAPSGEPMVYLSKWSLSYGDGDEAGSVTDNRNLNSTRDSLRNEYNKFMVDNQIDFILTANYNNVAPKPERIYNWSYTSLFNLLDMPALAFQTGLFQDPTVDVIKKPRTKFRSDVEELEWSLYNPEDFRGAPIALQLVGRRYFDEEVLNGGQYVFDILNQH</sequence>
<dbReference type="InterPro" id="IPR023631">
    <property type="entry name" value="Amidase_dom"/>
</dbReference>
<feature type="active site" description="Charge relay system" evidence="3">
    <location>
        <position position="230"/>
    </location>
</feature>
<dbReference type="Gene3D" id="3.90.1300.10">
    <property type="entry name" value="Amidase signature (AS) domain"/>
    <property type="match status" value="1"/>
</dbReference>
<protein>
    <recommendedName>
        <fullName evidence="5">Amidase domain-containing protein</fullName>
    </recommendedName>
</protein>
<proteinExistence type="inferred from homology"/>
<keyword evidence="2" id="KW-0378">Hydrolase</keyword>
<dbReference type="OrthoDB" id="6428749at2759"/>
<evidence type="ECO:0000256" key="1">
    <source>
        <dbReference type="ARBA" id="ARBA00009199"/>
    </source>
</evidence>
<dbReference type="GeneID" id="30146752"/>
<gene>
    <name evidence="6" type="ORF">BABINDRAFT_161599</name>
</gene>
<feature type="active site" description="Charge relay system" evidence="3">
    <location>
        <position position="155"/>
    </location>
</feature>
<dbReference type="Pfam" id="PF01425">
    <property type="entry name" value="Amidase"/>
    <property type="match status" value="1"/>
</dbReference>
<dbReference type="EMBL" id="KV454431">
    <property type="protein sequence ID" value="ODQ79933.1"/>
    <property type="molecule type" value="Genomic_DNA"/>
</dbReference>
<dbReference type="PANTHER" id="PTHR46072:SF4">
    <property type="entry name" value="AMIDASE C550.07-RELATED"/>
    <property type="match status" value="1"/>
</dbReference>
<name>A0A1E3QQH2_9ASCO</name>
<evidence type="ECO:0000256" key="2">
    <source>
        <dbReference type="ARBA" id="ARBA00022801"/>
    </source>
</evidence>
<dbReference type="InterPro" id="IPR036928">
    <property type="entry name" value="AS_sf"/>
</dbReference>
<feature type="domain" description="Amidase" evidence="5">
    <location>
        <begin position="99"/>
        <end position="554"/>
    </location>
</feature>
<dbReference type="PANTHER" id="PTHR46072">
    <property type="entry name" value="AMIDASE-RELATED-RELATED"/>
    <property type="match status" value="1"/>
</dbReference>
<accession>A0A1E3QQH2</accession>
<feature type="binding site" evidence="4">
    <location>
        <position position="230"/>
    </location>
    <ligand>
        <name>substrate</name>
    </ligand>
</feature>
<dbReference type="STRING" id="984486.A0A1E3QQH2"/>
<evidence type="ECO:0000313" key="7">
    <source>
        <dbReference type="Proteomes" id="UP000094336"/>
    </source>
</evidence>
<dbReference type="RefSeq" id="XP_018985261.1">
    <property type="nucleotide sequence ID" value="XM_019128899.1"/>
</dbReference>
<dbReference type="SUPFAM" id="SSF75304">
    <property type="entry name" value="Amidase signature (AS) enzymes"/>
    <property type="match status" value="1"/>
</dbReference>
<evidence type="ECO:0000313" key="6">
    <source>
        <dbReference type="EMBL" id="ODQ79933.1"/>
    </source>
</evidence>
<comment type="similarity">
    <text evidence="1">Belongs to the amidase family.</text>
</comment>
<feature type="binding site" evidence="4">
    <location>
        <position position="204"/>
    </location>
    <ligand>
        <name>substrate</name>
    </ligand>
</feature>
<evidence type="ECO:0000256" key="3">
    <source>
        <dbReference type="PIRSR" id="PIRSR001221-1"/>
    </source>
</evidence>
<organism evidence="6 7">
    <name type="scientific">Babjeviella inositovora NRRL Y-12698</name>
    <dbReference type="NCBI Taxonomy" id="984486"/>
    <lineage>
        <taxon>Eukaryota</taxon>
        <taxon>Fungi</taxon>
        <taxon>Dikarya</taxon>
        <taxon>Ascomycota</taxon>
        <taxon>Saccharomycotina</taxon>
        <taxon>Pichiomycetes</taxon>
        <taxon>Serinales incertae sedis</taxon>
        <taxon>Babjeviella</taxon>
    </lineage>
</organism>
<feature type="binding site" evidence="4">
    <location>
        <begin position="251"/>
        <end position="254"/>
    </location>
    <ligand>
        <name>substrate</name>
    </ligand>
</feature>
<dbReference type="Proteomes" id="UP000094336">
    <property type="component" value="Unassembled WGS sequence"/>
</dbReference>
<feature type="active site" description="Acyl-ester intermediate" evidence="3">
    <location>
        <position position="254"/>
    </location>
</feature>
<dbReference type="AlphaFoldDB" id="A0A1E3QQH2"/>
<reference evidence="7" key="1">
    <citation type="submission" date="2016-05" db="EMBL/GenBank/DDBJ databases">
        <title>Comparative genomics of biotechnologically important yeasts.</title>
        <authorList>
            <consortium name="DOE Joint Genome Institute"/>
            <person name="Riley R."/>
            <person name="Haridas S."/>
            <person name="Wolfe K.H."/>
            <person name="Lopes M.R."/>
            <person name="Hittinger C.T."/>
            <person name="Goker M."/>
            <person name="Salamov A."/>
            <person name="Wisecaver J."/>
            <person name="Long T.M."/>
            <person name="Aerts A.L."/>
            <person name="Barry K."/>
            <person name="Choi C."/>
            <person name="Clum A."/>
            <person name="Coughlan A.Y."/>
            <person name="Deshpande S."/>
            <person name="Douglass A.P."/>
            <person name="Hanson S.J."/>
            <person name="Klenk H.-P."/>
            <person name="Labutti K."/>
            <person name="Lapidus A."/>
            <person name="Lindquist E."/>
            <person name="Lipzen A."/>
            <person name="Meier-Kolthoff J.P."/>
            <person name="Ohm R.A."/>
            <person name="Otillar R.P."/>
            <person name="Pangilinan J."/>
            <person name="Peng Y."/>
            <person name="Rokas A."/>
            <person name="Rosa C.A."/>
            <person name="Scheuner C."/>
            <person name="Sibirny A.A."/>
            <person name="Slot J.C."/>
            <person name="Stielow J.B."/>
            <person name="Sun H."/>
            <person name="Kurtzman C.P."/>
            <person name="Blackwell M."/>
            <person name="Grigoriev I.V."/>
            <person name="Jeffries T.W."/>
        </authorList>
    </citation>
    <scope>NUCLEOTIDE SEQUENCE [LARGE SCALE GENOMIC DNA]</scope>
    <source>
        <strain evidence="7">NRRL Y-12698</strain>
    </source>
</reference>
<evidence type="ECO:0000256" key="4">
    <source>
        <dbReference type="PIRSR" id="PIRSR001221-2"/>
    </source>
</evidence>
<dbReference type="GO" id="GO:0016787">
    <property type="term" value="F:hydrolase activity"/>
    <property type="evidence" value="ECO:0007669"/>
    <property type="project" value="UniProtKB-KW"/>
</dbReference>